<feature type="coiled-coil region" evidence="5">
    <location>
        <begin position="140"/>
        <end position="181"/>
    </location>
</feature>
<dbReference type="EMBL" id="BAAAMY010000002">
    <property type="protein sequence ID" value="GAA1912412.1"/>
    <property type="molecule type" value="Genomic_DNA"/>
</dbReference>
<reference evidence="8 9" key="1">
    <citation type="journal article" date="2019" name="Int. J. Syst. Evol. Microbiol.">
        <title>The Global Catalogue of Microorganisms (GCM) 10K type strain sequencing project: providing services to taxonomists for standard genome sequencing and annotation.</title>
        <authorList>
            <consortium name="The Broad Institute Genomics Platform"/>
            <consortium name="The Broad Institute Genome Sequencing Center for Infectious Disease"/>
            <person name="Wu L."/>
            <person name="Ma J."/>
        </authorList>
    </citation>
    <scope>NUCLEOTIDE SEQUENCE [LARGE SCALE GENOMIC DNA]</scope>
    <source>
        <strain evidence="8 9">JCM 14046</strain>
    </source>
</reference>
<dbReference type="SUPFAM" id="SSF54001">
    <property type="entry name" value="Cysteine proteinases"/>
    <property type="match status" value="1"/>
</dbReference>
<evidence type="ECO:0000256" key="6">
    <source>
        <dbReference type="SAM" id="MobiDB-lite"/>
    </source>
</evidence>
<dbReference type="Gene3D" id="3.90.1720.10">
    <property type="entry name" value="endopeptidase domain like (from Nostoc punctiforme)"/>
    <property type="match status" value="1"/>
</dbReference>
<keyword evidence="2" id="KW-0645">Protease</keyword>
<dbReference type="PANTHER" id="PTHR47359">
    <property type="entry name" value="PEPTIDOGLYCAN DL-ENDOPEPTIDASE CWLO"/>
    <property type="match status" value="1"/>
</dbReference>
<evidence type="ECO:0000256" key="5">
    <source>
        <dbReference type="SAM" id="Coils"/>
    </source>
</evidence>
<dbReference type="InterPro" id="IPR051794">
    <property type="entry name" value="PG_Endopeptidase_C40"/>
</dbReference>
<keyword evidence="3" id="KW-0378">Hydrolase</keyword>
<sequence length="316" mass="32859">MGPASADPDEPGVDDIDEVSQRVDDLWHEAEQAQERHHDAKIVLKDLRRELRGLRTDQETQAEQVDGAQAQVEDSIVSQYTGSAGVGTVGELAVSDDPGAFLSDLSTMTAWNEVQDDLFDDYSTALAALGLRETATADRADELVAVEERLREEKETVEEKAAEAQDILDDLEAEERAQLEAAAAEGTASPAEVPASVPASGRAQAAVDYALAQVGDAYVYGASGPDAFDCSGLTSMAWAQAGVALPRSSGAQMAGGGTPVSMSDLQPGDLVFYYSPVSHVALYIGGGQIVHAANPGTGVAVAGVTSMPVSGAVRPG</sequence>
<evidence type="ECO:0000256" key="1">
    <source>
        <dbReference type="ARBA" id="ARBA00007074"/>
    </source>
</evidence>
<dbReference type="InterPro" id="IPR000064">
    <property type="entry name" value="NLP_P60_dom"/>
</dbReference>
<evidence type="ECO:0000256" key="3">
    <source>
        <dbReference type="ARBA" id="ARBA00022801"/>
    </source>
</evidence>
<name>A0ABN2P4Q0_9ACTN</name>
<evidence type="ECO:0000313" key="8">
    <source>
        <dbReference type="EMBL" id="GAA1912412.1"/>
    </source>
</evidence>
<dbReference type="Proteomes" id="UP001501612">
    <property type="component" value="Unassembled WGS sequence"/>
</dbReference>
<dbReference type="PANTHER" id="PTHR47359:SF3">
    <property type="entry name" value="NLP_P60 DOMAIN-CONTAINING PROTEIN-RELATED"/>
    <property type="match status" value="1"/>
</dbReference>
<evidence type="ECO:0000256" key="2">
    <source>
        <dbReference type="ARBA" id="ARBA00022670"/>
    </source>
</evidence>
<protein>
    <submittedName>
        <fullName evidence="8">C40 family peptidase</fullName>
    </submittedName>
</protein>
<proteinExistence type="inferred from homology"/>
<dbReference type="Pfam" id="PF00877">
    <property type="entry name" value="NLPC_P60"/>
    <property type="match status" value="1"/>
</dbReference>
<keyword evidence="4" id="KW-0788">Thiol protease</keyword>
<feature type="region of interest" description="Disordered" evidence="6">
    <location>
        <begin position="1"/>
        <end position="20"/>
    </location>
</feature>
<evidence type="ECO:0000259" key="7">
    <source>
        <dbReference type="PROSITE" id="PS51935"/>
    </source>
</evidence>
<feature type="compositionally biased region" description="Acidic residues" evidence="6">
    <location>
        <begin position="7"/>
        <end position="18"/>
    </location>
</feature>
<dbReference type="InterPro" id="IPR038765">
    <property type="entry name" value="Papain-like_cys_pep_sf"/>
</dbReference>
<keyword evidence="5" id="KW-0175">Coiled coil</keyword>
<keyword evidence="9" id="KW-1185">Reference proteome</keyword>
<feature type="domain" description="NlpC/P60" evidence="7">
    <location>
        <begin position="200"/>
        <end position="316"/>
    </location>
</feature>
<accession>A0ABN2P4Q0</accession>
<comment type="similarity">
    <text evidence="1">Belongs to the peptidase C40 family.</text>
</comment>
<organism evidence="8 9">
    <name type="scientific">Nocardioides lentus</name>
    <dbReference type="NCBI Taxonomy" id="338077"/>
    <lineage>
        <taxon>Bacteria</taxon>
        <taxon>Bacillati</taxon>
        <taxon>Actinomycetota</taxon>
        <taxon>Actinomycetes</taxon>
        <taxon>Propionibacteriales</taxon>
        <taxon>Nocardioidaceae</taxon>
        <taxon>Nocardioides</taxon>
    </lineage>
</organism>
<evidence type="ECO:0000256" key="4">
    <source>
        <dbReference type="ARBA" id="ARBA00022807"/>
    </source>
</evidence>
<comment type="caution">
    <text evidence="8">The sequence shown here is derived from an EMBL/GenBank/DDBJ whole genome shotgun (WGS) entry which is preliminary data.</text>
</comment>
<gene>
    <name evidence="8" type="ORF">GCM10009737_12400</name>
</gene>
<dbReference type="PROSITE" id="PS51935">
    <property type="entry name" value="NLPC_P60"/>
    <property type="match status" value="1"/>
</dbReference>
<evidence type="ECO:0000313" key="9">
    <source>
        <dbReference type="Proteomes" id="UP001501612"/>
    </source>
</evidence>